<feature type="signal peptide" evidence="3">
    <location>
        <begin position="1"/>
        <end position="23"/>
    </location>
</feature>
<evidence type="ECO:0000259" key="4">
    <source>
        <dbReference type="PROSITE" id="PS50041"/>
    </source>
</evidence>
<dbReference type="InterPro" id="IPR016186">
    <property type="entry name" value="C-type_lectin-like/link_sf"/>
</dbReference>
<evidence type="ECO:0000313" key="7">
    <source>
        <dbReference type="EMBL" id="KAJ8417700.1"/>
    </source>
</evidence>
<dbReference type="SUPFAM" id="SSF49299">
    <property type="entry name" value="PKD domain"/>
    <property type="match status" value="1"/>
</dbReference>
<evidence type="ECO:0000256" key="1">
    <source>
        <dbReference type="ARBA" id="ARBA00022734"/>
    </source>
</evidence>
<dbReference type="SUPFAM" id="SSF56436">
    <property type="entry name" value="C-type lectin-like"/>
    <property type="match status" value="1"/>
</dbReference>
<evidence type="ECO:0000256" key="2">
    <source>
        <dbReference type="ARBA" id="ARBA00022737"/>
    </source>
</evidence>
<feature type="domain" description="C-type lectin" evidence="4">
    <location>
        <begin position="51"/>
        <end position="172"/>
    </location>
</feature>
<evidence type="ECO:0000313" key="8">
    <source>
        <dbReference type="Proteomes" id="UP001221898"/>
    </source>
</evidence>
<dbReference type="Gene3D" id="2.60.120.740">
    <property type="match status" value="1"/>
</dbReference>
<dbReference type="GO" id="GO:0030246">
    <property type="term" value="F:carbohydrate binding"/>
    <property type="evidence" value="ECO:0007669"/>
    <property type="project" value="UniProtKB-KW"/>
</dbReference>
<dbReference type="CDD" id="cd00037">
    <property type="entry name" value="CLECT"/>
    <property type="match status" value="1"/>
</dbReference>
<dbReference type="PANTHER" id="PTHR46780">
    <property type="entry name" value="PROTEIN EVA-1"/>
    <property type="match status" value="1"/>
</dbReference>
<gene>
    <name evidence="7" type="ORF">AAFF_G00225430</name>
</gene>
<accession>A0AAD7TB71</accession>
<dbReference type="InterPro" id="IPR001304">
    <property type="entry name" value="C-type_lectin-like"/>
</dbReference>
<dbReference type="PROSITE" id="PS50228">
    <property type="entry name" value="SUEL_LECTIN"/>
    <property type="match status" value="1"/>
</dbReference>
<dbReference type="InterPro" id="IPR000922">
    <property type="entry name" value="Lectin_gal-bd_dom"/>
</dbReference>
<evidence type="ECO:0000259" key="5">
    <source>
        <dbReference type="PROSITE" id="PS50093"/>
    </source>
</evidence>
<sequence length="553" mass="59770">MGASLVQWLLFSSGLLSARVSHATDGLKNTGDLEATSEPEAPYCPEYQEAFDGSCYEFVSLQRTFLGAQGWCERGGGHLSFILNDETQQFLQKHLEPGWDWWLGLAPTSQNLTLDPTAAEGPLSWLDGSDVSYANWVRDPTEGARCGHILRDSGFQWEASDNCSQELHFICEFESGRALACVDHNATLQCGSGQVIKVDDSFYGRKTLHYCRASPSSTPSSTQEECSWVDVMDLVAGHCHGLQVCQVAADVASFGEPCPGLGSYLSVEYHCKDGLHLLISKLAAVFDNVTITVKWLLHPFQGNLTCTVSAGDGHTVDPYSPEKSESSMVHRYNRPGIFTVGVECTTSEWHVTAQKTITIQEPLGEFGVIRCYSLNQSGDSTNCKALYGNALEIQLELEAGTNVTYKVQSGETILATSTAVRGIHPSNVTVGRESQLQLGPGCHHLTLLASNGVSAVDISTMMLTCFLEPVGGLEVSVTSSEDELCAGSDLRVNVSLAHGAPVQLHFRIFDGNSSVVETMEAMNGSLQDFSIAIEPQDVGLSPLCSNNISNYNA</sequence>
<dbReference type="CDD" id="cd22831">
    <property type="entry name" value="Gal_Rha_Lectin_PKD1L2"/>
    <property type="match status" value="1"/>
</dbReference>
<evidence type="ECO:0000256" key="3">
    <source>
        <dbReference type="SAM" id="SignalP"/>
    </source>
</evidence>
<reference evidence="7" key="1">
    <citation type="journal article" date="2023" name="Science">
        <title>Genome structures resolve the early diversification of teleost fishes.</title>
        <authorList>
            <person name="Parey E."/>
            <person name="Louis A."/>
            <person name="Montfort J."/>
            <person name="Bouchez O."/>
            <person name="Roques C."/>
            <person name="Iampietro C."/>
            <person name="Lluch J."/>
            <person name="Castinel A."/>
            <person name="Donnadieu C."/>
            <person name="Desvignes T."/>
            <person name="Floi Bucao C."/>
            <person name="Jouanno E."/>
            <person name="Wen M."/>
            <person name="Mejri S."/>
            <person name="Dirks R."/>
            <person name="Jansen H."/>
            <person name="Henkel C."/>
            <person name="Chen W.J."/>
            <person name="Zahm M."/>
            <person name="Cabau C."/>
            <person name="Klopp C."/>
            <person name="Thompson A.W."/>
            <person name="Robinson-Rechavi M."/>
            <person name="Braasch I."/>
            <person name="Lecointre G."/>
            <person name="Bobe J."/>
            <person name="Postlethwait J.H."/>
            <person name="Berthelot C."/>
            <person name="Roest Crollius H."/>
            <person name="Guiguen Y."/>
        </authorList>
    </citation>
    <scope>NUCLEOTIDE SEQUENCE</scope>
    <source>
        <strain evidence="7">NC1722</strain>
    </source>
</reference>
<proteinExistence type="predicted"/>
<evidence type="ECO:0000259" key="6">
    <source>
        <dbReference type="PROSITE" id="PS50228"/>
    </source>
</evidence>
<dbReference type="Gene3D" id="3.10.100.10">
    <property type="entry name" value="Mannose-Binding Protein A, subunit A"/>
    <property type="match status" value="1"/>
</dbReference>
<name>A0AAD7TB71_9TELE</name>
<dbReference type="InterPro" id="IPR016187">
    <property type="entry name" value="CTDL_fold"/>
</dbReference>
<dbReference type="AlphaFoldDB" id="A0AAD7TB71"/>
<protein>
    <submittedName>
        <fullName evidence="7">Uncharacterized protein</fullName>
    </submittedName>
</protein>
<dbReference type="Pfam" id="PF00059">
    <property type="entry name" value="Lectin_C"/>
    <property type="match status" value="1"/>
</dbReference>
<keyword evidence="8" id="KW-1185">Reference proteome</keyword>
<keyword evidence="2" id="KW-0677">Repeat</keyword>
<dbReference type="InterPro" id="IPR013783">
    <property type="entry name" value="Ig-like_fold"/>
</dbReference>
<dbReference type="PROSITE" id="PS50093">
    <property type="entry name" value="PKD"/>
    <property type="match status" value="1"/>
</dbReference>
<dbReference type="SMART" id="SM00034">
    <property type="entry name" value="CLECT"/>
    <property type="match status" value="1"/>
</dbReference>
<dbReference type="Proteomes" id="UP001221898">
    <property type="component" value="Unassembled WGS sequence"/>
</dbReference>
<dbReference type="EMBL" id="JAINUG010000003">
    <property type="protein sequence ID" value="KAJ8417700.1"/>
    <property type="molecule type" value="Genomic_DNA"/>
</dbReference>
<dbReference type="InterPro" id="IPR000601">
    <property type="entry name" value="PKD_dom"/>
</dbReference>
<organism evidence="7 8">
    <name type="scientific">Aldrovandia affinis</name>
    <dbReference type="NCBI Taxonomy" id="143900"/>
    <lineage>
        <taxon>Eukaryota</taxon>
        <taxon>Metazoa</taxon>
        <taxon>Chordata</taxon>
        <taxon>Craniata</taxon>
        <taxon>Vertebrata</taxon>
        <taxon>Euteleostomi</taxon>
        <taxon>Actinopterygii</taxon>
        <taxon>Neopterygii</taxon>
        <taxon>Teleostei</taxon>
        <taxon>Notacanthiformes</taxon>
        <taxon>Halosauridae</taxon>
        <taxon>Aldrovandia</taxon>
    </lineage>
</organism>
<feature type="domain" description="SUEL-type lectin" evidence="6">
    <location>
        <begin position="180"/>
        <end position="272"/>
    </location>
</feature>
<feature type="domain" description="PKD" evidence="5">
    <location>
        <begin position="311"/>
        <end position="366"/>
    </location>
</feature>
<keyword evidence="3" id="KW-0732">Signal</keyword>
<dbReference type="PROSITE" id="PS50041">
    <property type="entry name" value="C_TYPE_LECTIN_2"/>
    <property type="match status" value="1"/>
</dbReference>
<dbReference type="InterPro" id="IPR035986">
    <property type="entry name" value="PKD_dom_sf"/>
</dbReference>
<keyword evidence="1" id="KW-0430">Lectin</keyword>
<dbReference type="InterPro" id="IPR043159">
    <property type="entry name" value="Lectin_gal-bd_sf"/>
</dbReference>
<feature type="chain" id="PRO_5041961512" evidence="3">
    <location>
        <begin position="24"/>
        <end position="553"/>
    </location>
</feature>
<dbReference type="Pfam" id="PF02140">
    <property type="entry name" value="SUEL_Lectin"/>
    <property type="match status" value="1"/>
</dbReference>
<comment type="caution">
    <text evidence="7">The sequence shown here is derived from an EMBL/GenBank/DDBJ whole genome shotgun (WGS) entry which is preliminary data.</text>
</comment>
<dbReference type="Gene3D" id="2.60.40.10">
    <property type="entry name" value="Immunoglobulins"/>
    <property type="match status" value="1"/>
</dbReference>